<keyword evidence="1" id="KW-0949">S-adenosyl-L-methionine</keyword>
<dbReference type="PIRSF" id="PIRSF006779">
    <property type="entry name" value="UCP006779"/>
    <property type="match status" value="1"/>
</dbReference>
<dbReference type="PANTHER" id="PTHR35092:SF1">
    <property type="entry name" value="CHLORINASE MJ1651"/>
    <property type="match status" value="1"/>
</dbReference>
<feature type="domain" description="S-adenosyl-l-methionine hydroxide adenosyltransferase C-terminal" evidence="4">
    <location>
        <begin position="178"/>
        <end position="266"/>
    </location>
</feature>
<dbReference type="EMBL" id="VFQC01000003">
    <property type="protein sequence ID" value="TQN27630.1"/>
    <property type="molecule type" value="Genomic_DNA"/>
</dbReference>
<feature type="domain" description="S-adenosyl-l-methionine hydroxide adenosyltransferase N-terminal" evidence="3">
    <location>
        <begin position="11"/>
        <end position="155"/>
    </location>
</feature>
<dbReference type="SUPFAM" id="SSF102522">
    <property type="entry name" value="Bacterial fluorinating enzyme, N-terminal domain"/>
    <property type="match status" value="1"/>
</dbReference>
<evidence type="ECO:0000259" key="3">
    <source>
        <dbReference type="Pfam" id="PF01887"/>
    </source>
</evidence>
<organism evidence="5 6">
    <name type="scientific">Haloactinospora alba</name>
    <dbReference type="NCBI Taxonomy" id="405555"/>
    <lineage>
        <taxon>Bacteria</taxon>
        <taxon>Bacillati</taxon>
        <taxon>Actinomycetota</taxon>
        <taxon>Actinomycetes</taxon>
        <taxon>Streptosporangiales</taxon>
        <taxon>Nocardiopsidaceae</taxon>
        <taxon>Haloactinospora</taxon>
    </lineage>
</organism>
<dbReference type="AlphaFoldDB" id="A0A543N744"/>
<dbReference type="Gene3D" id="2.40.30.90">
    <property type="entry name" value="Bacterial fluorinating enzyme like"/>
    <property type="match status" value="1"/>
</dbReference>
<dbReference type="InterPro" id="IPR023228">
    <property type="entry name" value="SAM_OH_AdoTrfase_N_sf"/>
</dbReference>
<sequence>MTTANGYSCLSFLTDYGRADGFVAICHGQMAKRAPTARVIDITHDIGPGDVRRGAAVLAETVPELPPAVHVAVVDPGVGTRRRSIAVAAGGHVLVGPDNGVLMWAADALGGAEACHELTEPGLWRHPVSATFHGRDIYAPVGASVAAGTPLSEVGPELADPVRLPAPRREVSGTAAGGEVRAVDRFGNCQLSVFASDLSRTVPGGTPERVEVRAHGNRWTVPVADTFASVAHRQPLLLTDSAGYLALAQNGGDAAHGFGLRAGDPVDLVPVSEIPANPV</sequence>
<protein>
    <recommendedName>
        <fullName evidence="7">SAM-dependent chlorinase/fluorinase</fullName>
    </recommendedName>
</protein>
<dbReference type="PANTHER" id="PTHR35092">
    <property type="entry name" value="CHLORINASE MJ1651"/>
    <property type="match status" value="1"/>
</dbReference>
<evidence type="ECO:0008006" key="7">
    <source>
        <dbReference type="Google" id="ProtNLM"/>
    </source>
</evidence>
<evidence type="ECO:0000313" key="5">
    <source>
        <dbReference type="EMBL" id="TQN27630.1"/>
    </source>
</evidence>
<dbReference type="InterPro" id="IPR002747">
    <property type="entry name" value="SAM_OH_AdoTrfase"/>
</dbReference>
<proteinExistence type="inferred from homology"/>
<dbReference type="OrthoDB" id="9792195at2"/>
<dbReference type="SUPFAM" id="SSF101852">
    <property type="entry name" value="Bacterial fluorinating enzyme, C-terminal domain"/>
    <property type="match status" value="1"/>
</dbReference>
<evidence type="ECO:0000256" key="1">
    <source>
        <dbReference type="ARBA" id="ARBA00022691"/>
    </source>
</evidence>
<comment type="similarity">
    <text evidence="2">Belongs to the SAM hydrolase / SAM-dependent halogenase family.</text>
</comment>
<gene>
    <name evidence="5" type="ORF">FHX37_4354</name>
</gene>
<dbReference type="Pfam" id="PF01887">
    <property type="entry name" value="SAM_HAT_N"/>
    <property type="match status" value="1"/>
</dbReference>
<dbReference type="Pfam" id="PF20257">
    <property type="entry name" value="SAM_HAT_C"/>
    <property type="match status" value="1"/>
</dbReference>
<dbReference type="InterPro" id="IPR046469">
    <property type="entry name" value="SAM_HAT_N"/>
</dbReference>
<dbReference type="Proteomes" id="UP000317422">
    <property type="component" value="Unassembled WGS sequence"/>
</dbReference>
<dbReference type="Gene3D" id="3.40.50.10790">
    <property type="entry name" value="S-adenosyl-l-methionine hydroxide adenosyltransferase, N-terminal"/>
    <property type="match status" value="1"/>
</dbReference>
<dbReference type="RefSeq" id="WP_141926061.1">
    <property type="nucleotide sequence ID" value="NZ_VFQC01000003.1"/>
</dbReference>
<dbReference type="InterPro" id="IPR046470">
    <property type="entry name" value="SAM_HAT_C"/>
</dbReference>
<evidence type="ECO:0000313" key="6">
    <source>
        <dbReference type="Proteomes" id="UP000317422"/>
    </source>
</evidence>
<accession>A0A543N744</accession>
<evidence type="ECO:0000259" key="4">
    <source>
        <dbReference type="Pfam" id="PF20257"/>
    </source>
</evidence>
<name>A0A543N744_9ACTN</name>
<keyword evidence="6" id="KW-1185">Reference proteome</keyword>
<evidence type="ECO:0000256" key="2">
    <source>
        <dbReference type="ARBA" id="ARBA00024035"/>
    </source>
</evidence>
<reference evidence="5 6" key="1">
    <citation type="submission" date="2019-06" db="EMBL/GenBank/DDBJ databases">
        <title>Sequencing the genomes of 1000 actinobacteria strains.</title>
        <authorList>
            <person name="Klenk H.-P."/>
        </authorList>
    </citation>
    <scope>NUCLEOTIDE SEQUENCE [LARGE SCALE GENOMIC DNA]</scope>
    <source>
        <strain evidence="5 6">DSM 45015</strain>
    </source>
</reference>
<comment type="caution">
    <text evidence="5">The sequence shown here is derived from an EMBL/GenBank/DDBJ whole genome shotgun (WGS) entry which is preliminary data.</text>
</comment>
<dbReference type="InterPro" id="IPR023227">
    <property type="entry name" value="SAM_OH_AdoTrfase_C_sf"/>
</dbReference>